<evidence type="ECO:0000313" key="3">
    <source>
        <dbReference type="Proteomes" id="UP001293718"/>
    </source>
</evidence>
<reference evidence="2 3" key="1">
    <citation type="submission" date="2023-11" db="EMBL/GenBank/DDBJ databases">
        <title>Draft genome of Azohydromonas lata strain H1 (DSM1123), a polyhydroxyalkanoate producer.</title>
        <authorList>
            <person name="Traversa D."/>
            <person name="D'Addabbo P."/>
            <person name="Pazzani C."/>
            <person name="Manzari C."/>
            <person name="Chiara M."/>
            <person name="Scrascia M."/>
        </authorList>
    </citation>
    <scope>NUCLEOTIDE SEQUENCE [LARGE SCALE GENOMIC DNA]</scope>
    <source>
        <strain evidence="2 3">H1</strain>
    </source>
</reference>
<dbReference type="EMBL" id="JAXOJX010000065">
    <property type="protein sequence ID" value="MDZ5460297.1"/>
    <property type="molecule type" value="Genomic_DNA"/>
</dbReference>
<dbReference type="PROSITE" id="PS51186">
    <property type="entry name" value="GNAT"/>
    <property type="match status" value="1"/>
</dbReference>
<organism evidence="2 3">
    <name type="scientific">Azohydromonas lata</name>
    <dbReference type="NCBI Taxonomy" id="45677"/>
    <lineage>
        <taxon>Bacteria</taxon>
        <taxon>Pseudomonadati</taxon>
        <taxon>Pseudomonadota</taxon>
        <taxon>Betaproteobacteria</taxon>
        <taxon>Burkholderiales</taxon>
        <taxon>Sphaerotilaceae</taxon>
        <taxon>Azohydromonas</taxon>
    </lineage>
</organism>
<dbReference type="InterPro" id="IPR051531">
    <property type="entry name" value="N-acetyltransferase"/>
</dbReference>
<dbReference type="Proteomes" id="UP001293718">
    <property type="component" value="Unassembled WGS sequence"/>
</dbReference>
<evidence type="ECO:0000313" key="2">
    <source>
        <dbReference type="EMBL" id="MDZ5460297.1"/>
    </source>
</evidence>
<dbReference type="PANTHER" id="PTHR43792">
    <property type="entry name" value="GNAT FAMILY, PUTATIVE (AFU_ORTHOLOGUE AFUA_3G00765)-RELATED-RELATED"/>
    <property type="match status" value="1"/>
</dbReference>
<gene>
    <name evidence="2" type="ORF">SM757_27330</name>
</gene>
<sequence>MSIPAVTLSRSLQTPRLQLREPRPGDAPLMFERWARDAHTLRYLGWKPHADVAFTQRMLDWDNARWLKRTACTWMLAHGDAGPIGQVQLVAQSFEPPVFHWRLGYVLAPAFQGQGLMREAVSAVLEHAFKQALIWRVDALCDVDNTPSIRLLQALGLSCEGRLVAHTLHPNVSTTPRDVWIYARTRRPHKAP</sequence>
<keyword evidence="3" id="KW-1185">Reference proteome</keyword>
<proteinExistence type="predicted"/>
<accession>A0ABU5IN29</accession>
<dbReference type="Pfam" id="PF13302">
    <property type="entry name" value="Acetyltransf_3"/>
    <property type="match status" value="1"/>
</dbReference>
<dbReference type="RefSeq" id="WP_066343534.1">
    <property type="nucleotide sequence ID" value="NZ_JAXOJX010000065.1"/>
</dbReference>
<dbReference type="InterPro" id="IPR016181">
    <property type="entry name" value="Acyl_CoA_acyltransferase"/>
</dbReference>
<dbReference type="InterPro" id="IPR000182">
    <property type="entry name" value="GNAT_dom"/>
</dbReference>
<name>A0ABU5IN29_9BURK</name>
<comment type="caution">
    <text evidence="2">The sequence shown here is derived from an EMBL/GenBank/DDBJ whole genome shotgun (WGS) entry which is preliminary data.</text>
</comment>
<dbReference type="CDD" id="cd04301">
    <property type="entry name" value="NAT_SF"/>
    <property type="match status" value="1"/>
</dbReference>
<evidence type="ECO:0000259" key="1">
    <source>
        <dbReference type="PROSITE" id="PS51186"/>
    </source>
</evidence>
<feature type="domain" description="N-acetyltransferase" evidence="1">
    <location>
        <begin position="17"/>
        <end position="187"/>
    </location>
</feature>
<dbReference type="Gene3D" id="3.40.630.30">
    <property type="match status" value="1"/>
</dbReference>
<dbReference type="SUPFAM" id="SSF55729">
    <property type="entry name" value="Acyl-CoA N-acyltransferases (Nat)"/>
    <property type="match status" value="1"/>
</dbReference>
<protein>
    <submittedName>
        <fullName evidence="2">GNAT family N-acetyltransferase</fullName>
    </submittedName>
</protein>